<dbReference type="InterPro" id="IPR052739">
    <property type="entry name" value="FAAH2"/>
</dbReference>
<dbReference type="InterPro" id="IPR023631">
    <property type="entry name" value="Amidase_dom"/>
</dbReference>
<accession>A0A0V7ZCC2</accession>
<name>A0A0V7ZCC2_9CYAN</name>
<feature type="domain" description="Amidase" evidence="1">
    <location>
        <begin position="332"/>
        <end position="434"/>
    </location>
</feature>
<dbReference type="PANTHER" id="PTHR43372:SF4">
    <property type="entry name" value="FATTY-ACID AMIDE HYDROLASE 2"/>
    <property type="match status" value="1"/>
</dbReference>
<dbReference type="InterPro" id="IPR036928">
    <property type="entry name" value="AS_sf"/>
</dbReference>
<dbReference type="Pfam" id="PF01425">
    <property type="entry name" value="Amidase"/>
    <property type="match status" value="2"/>
</dbReference>
<comment type="caution">
    <text evidence="2">The sequence shown here is derived from an EMBL/GenBank/DDBJ whole genome shotgun (WGS) entry which is preliminary data.</text>
</comment>
<dbReference type="GO" id="GO:0012505">
    <property type="term" value="C:endomembrane system"/>
    <property type="evidence" value="ECO:0007669"/>
    <property type="project" value="TreeGrafter"/>
</dbReference>
<feature type="domain" description="Amidase" evidence="1">
    <location>
        <begin position="25"/>
        <end position="315"/>
    </location>
</feature>
<dbReference type="EMBL" id="LMTZ01000162">
    <property type="protein sequence ID" value="KST62169.1"/>
    <property type="molecule type" value="Genomic_DNA"/>
</dbReference>
<dbReference type="Gene3D" id="3.90.1300.10">
    <property type="entry name" value="Amidase signature (AS) domain"/>
    <property type="match status" value="1"/>
</dbReference>
<dbReference type="AlphaFoldDB" id="A0A0V7ZCC2"/>
<dbReference type="PANTHER" id="PTHR43372">
    <property type="entry name" value="FATTY-ACID AMIDE HYDROLASE"/>
    <property type="match status" value="1"/>
</dbReference>
<dbReference type="Proteomes" id="UP000053372">
    <property type="component" value="Unassembled WGS sequence"/>
</dbReference>
<evidence type="ECO:0000313" key="3">
    <source>
        <dbReference type="Proteomes" id="UP000053372"/>
    </source>
</evidence>
<dbReference type="SUPFAM" id="SSF75304">
    <property type="entry name" value="Amidase signature (AS) enzymes"/>
    <property type="match status" value="1"/>
</dbReference>
<sequence>MNNLVFLSASQIAKLIRDCTVSSTEFIEAHFEHIALHNPKLNAIITLNQENAYQRAKEADEALARGEIWGPLHGVPITIKDSFETKGLRTTCSYEPLANYVPTQDATVVARLRAAGAIILGKTNTPKLTGDFQTNSPLFGKSNNPWNLEYTTGGSTGGGAAAVAAGLSSLELGSDYGGSVRVPAHFCGVFGFKPTEHRVSTFGHIPELPGKPKTIRYLQTVGPLARSVEDLRLCLSLIQGLDPQQEWLLPISKNEYHIVENLKSYRYAWTVGFSIIPASTETKISLEQLALSLENLGCCIEQHNPLNLDFNLASKTYGEIFRFELGIPTVNQQQYENALEQRKDIIAQMESFLNNWDVWLCPVVPIPAFTHRRSGEDIEIDGKQFPYLRGIGAYTTIFNLAGNPVVVLPLSRSQQGLPIGVQVVGKRGSDMKLLSIAEKLTQITGTFQAPPGY</sequence>
<gene>
    <name evidence="2" type="ORF">BC008_37615</name>
</gene>
<dbReference type="RefSeq" id="WP_027844944.1">
    <property type="nucleotide sequence ID" value="NZ_LMTZ01000162.1"/>
</dbReference>
<reference evidence="2 3" key="1">
    <citation type="journal article" date="2015" name="Genome Announc.">
        <title>Draft Genome of the Euendolithic (true boring) Cyanobacterium Mastigocoleus testarum strain BC008.</title>
        <authorList>
            <person name="Guida B.S."/>
            <person name="Garcia-Pichel F."/>
        </authorList>
    </citation>
    <scope>NUCLEOTIDE SEQUENCE [LARGE SCALE GENOMIC DNA]</scope>
    <source>
        <strain evidence="2 3">BC008</strain>
    </source>
</reference>
<dbReference type="OrthoDB" id="9811471at2"/>
<protein>
    <submittedName>
        <fullName evidence="2">Amidase</fullName>
    </submittedName>
</protein>
<evidence type="ECO:0000259" key="1">
    <source>
        <dbReference type="Pfam" id="PF01425"/>
    </source>
</evidence>
<evidence type="ECO:0000313" key="2">
    <source>
        <dbReference type="EMBL" id="KST62169.1"/>
    </source>
</evidence>
<organism evidence="2 3">
    <name type="scientific">Mastigocoleus testarum BC008</name>
    <dbReference type="NCBI Taxonomy" id="371196"/>
    <lineage>
        <taxon>Bacteria</taxon>
        <taxon>Bacillati</taxon>
        <taxon>Cyanobacteriota</taxon>
        <taxon>Cyanophyceae</taxon>
        <taxon>Nostocales</taxon>
        <taxon>Hapalosiphonaceae</taxon>
        <taxon>Mastigocoleus</taxon>
    </lineage>
</organism>
<keyword evidence="3" id="KW-1185">Reference proteome</keyword>
<proteinExistence type="predicted"/>